<evidence type="ECO:0000256" key="6">
    <source>
        <dbReference type="SAM" id="MobiDB-lite"/>
    </source>
</evidence>
<dbReference type="GO" id="GO:0005737">
    <property type="term" value="C:cytoplasm"/>
    <property type="evidence" value="ECO:0007669"/>
    <property type="project" value="UniProtKB-ARBA"/>
</dbReference>
<dbReference type="InterPro" id="IPR002155">
    <property type="entry name" value="Thiolase"/>
</dbReference>
<dbReference type="InterPro" id="IPR016039">
    <property type="entry name" value="Thiolase-like"/>
</dbReference>
<proteinExistence type="inferred from homology"/>
<dbReference type="GO" id="GO:0003985">
    <property type="term" value="F:acetyl-CoA C-acetyltransferase activity"/>
    <property type="evidence" value="ECO:0007669"/>
    <property type="project" value="UniProtKB-EC"/>
</dbReference>
<keyword evidence="10" id="KW-1185">Reference proteome</keyword>
<dbReference type="AlphaFoldDB" id="A0A7W7WM12"/>
<comment type="caution">
    <text evidence="9">The sequence shown here is derived from an EMBL/GenBank/DDBJ whole genome shotgun (WGS) entry which is preliminary data.</text>
</comment>
<evidence type="ECO:0000256" key="5">
    <source>
        <dbReference type="RuleBase" id="RU003557"/>
    </source>
</evidence>
<accession>A0A7W7WM12</accession>
<feature type="domain" description="Thiolase C-terminal" evidence="8">
    <location>
        <begin position="284"/>
        <end position="405"/>
    </location>
</feature>
<feature type="region of interest" description="Disordered" evidence="6">
    <location>
        <begin position="126"/>
        <end position="161"/>
    </location>
</feature>
<dbReference type="Gene3D" id="3.40.47.10">
    <property type="match status" value="1"/>
</dbReference>
<dbReference type="InterPro" id="IPR050215">
    <property type="entry name" value="Thiolase-like_sf_Thiolase"/>
</dbReference>
<dbReference type="PIRSF" id="PIRSF000429">
    <property type="entry name" value="Ac-CoA_Ac_transf"/>
    <property type="match status" value="1"/>
</dbReference>
<dbReference type="InterPro" id="IPR020616">
    <property type="entry name" value="Thiolase_N"/>
</dbReference>
<name>A0A7W7WM12_9ACTN</name>
<organism evidence="9 10">
    <name type="scientific">Micromonospora polyrhachis</name>
    <dbReference type="NCBI Taxonomy" id="1282883"/>
    <lineage>
        <taxon>Bacteria</taxon>
        <taxon>Bacillati</taxon>
        <taxon>Actinomycetota</taxon>
        <taxon>Actinomycetes</taxon>
        <taxon>Micromonosporales</taxon>
        <taxon>Micromonosporaceae</taxon>
        <taxon>Micromonospora</taxon>
    </lineage>
</organism>
<keyword evidence="2 5" id="KW-0808">Transferase</keyword>
<protein>
    <submittedName>
        <fullName evidence="9">Acetyl-CoA C-acetyltransferase</fullName>
        <ecNumber evidence="9">2.3.1.9</ecNumber>
    </submittedName>
</protein>
<gene>
    <name evidence="9" type="ORF">FHR38_000078</name>
</gene>
<dbReference type="PROSITE" id="PS00737">
    <property type="entry name" value="THIOLASE_2"/>
    <property type="match status" value="1"/>
</dbReference>
<dbReference type="NCBIfam" id="TIGR01930">
    <property type="entry name" value="AcCoA-C-Actrans"/>
    <property type="match status" value="1"/>
</dbReference>
<evidence type="ECO:0000259" key="7">
    <source>
        <dbReference type="Pfam" id="PF00108"/>
    </source>
</evidence>
<evidence type="ECO:0000256" key="4">
    <source>
        <dbReference type="PIRSR" id="PIRSR000429-1"/>
    </source>
</evidence>
<dbReference type="InterPro" id="IPR020617">
    <property type="entry name" value="Thiolase_C"/>
</dbReference>
<dbReference type="Pfam" id="PF00108">
    <property type="entry name" value="Thiolase_N"/>
    <property type="match status" value="1"/>
</dbReference>
<dbReference type="RefSeq" id="WP_184531743.1">
    <property type="nucleotide sequence ID" value="NZ_JACHJW010000001.1"/>
</dbReference>
<dbReference type="PANTHER" id="PTHR43853">
    <property type="entry name" value="3-KETOACYL-COA THIOLASE, PEROXISOMAL"/>
    <property type="match status" value="1"/>
</dbReference>
<reference evidence="9 10" key="1">
    <citation type="submission" date="2020-08" db="EMBL/GenBank/DDBJ databases">
        <title>Sequencing the genomes of 1000 actinobacteria strains.</title>
        <authorList>
            <person name="Klenk H.-P."/>
        </authorList>
    </citation>
    <scope>NUCLEOTIDE SEQUENCE [LARGE SCALE GENOMIC DNA]</scope>
    <source>
        <strain evidence="9 10">DSM 45886</strain>
    </source>
</reference>
<dbReference type="Pfam" id="PF02803">
    <property type="entry name" value="Thiolase_C"/>
    <property type="match status" value="1"/>
</dbReference>
<dbReference type="PANTHER" id="PTHR43853:SF2">
    <property type="entry name" value="3-OXOADIPYL-COA_3-OXO-5,6-DEHYDROSUBERYL-COA THIOLASE"/>
    <property type="match status" value="1"/>
</dbReference>
<evidence type="ECO:0000256" key="3">
    <source>
        <dbReference type="ARBA" id="ARBA00023315"/>
    </source>
</evidence>
<feature type="domain" description="Thiolase N-terminal" evidence="7">
    <location>
        <begin position="5"/>
        <end position="274"/>
    </location>
</feature>
<dbReference type="FunFam" id="3.40.47.10:FF:000013">
    <property type="entry name" value="Acetyl-CoA acetyltransferase"/>
    <property type="match status" value="1"/>
</dbReference>
<dbReference type="CDD" id="cd00751">
    <property type="entry name" value="thiolase"/>
    <property type="match status" value="1"/>
</dbReference>
<evidence type="ECO:0000313" key="9">
    <source>
        <dbReference type="EMBL" id="MBB4956345.1"/>
    </source>
</evidence>
<feature type="active site" description="Proton acceptor" evidence="4">
    <location>
        <position position="362"/>
    </location>
</feature>
<dbReference type="GO" id="GO:0010124">
    <property type="term" value="P:phenylacetate catabolic process"/>
    <property type="evidence" value="ECO:0007669"/>
    <property type="project" value="TreeGrafter"/>
</dbReference>
<evidence type="ECO:0000259" key="8">
    <source>
        <dbReference type="Pfam" id="PF02803"/>
    </source>
</evidence>
<evidence type="ECO:0000256" key="2">
    <source>
        <dbReference type="ARBA" id="ARBA00022679"/>
    </source>
</evidence>
<dbReference type="SUPFAM" id="SSF53901">
    <property type="entry name" value="Thiolase-like"/>
    <property type="match status" value="2"/>
</dbReference>
<dbReference type="InterPro" id="IPR020613">
    <property type="entry name" value="Thiolase_CS"/>
</dbReference>
<feature type="active site" description="Proton acceptor" evidence="4">
    <location>
        <position position="392"/>
    </location>
</feature>
<comment type="similarity">
    <text evidence="1 5">Belongs to the thiolase-like superfamily. Thiolase family.</text>
</comment>
<dbReference type="GO" id="GO:0006635">
    <property type="term" value="P:fatty acid beta-oxidation"/>
    <property type="evidence" value="ECO:0007669"/>
    <property type="project" value="TreeGrafter"/>
</dbReference>
<sequence>MPEAVIVAATRSPIGRANKGSLTDVRPDDLAATIVRAALDAVPQLDPHQIDDLMLGTGQPAGEQGYNLARVVATLLGFDHLPGTTVNRYCSSSLQTTRMAFHAIRAGEGDIFVSAGVESVSRYAHGRSDGLPETTNPRFATARDRSARRASVPGAESWQDPREYGELPDVYLAMGQTAENVAQLRGVSRARQDAFAVRSQNRAEQAIANGFWAREITPISRPDGTVVTADDGPRPGVTLPAVAALKPVFRPDGTVTAGNACPLNDGAAALVIMSDVRARELGIDPLARIVATGLSALSPEIMGLGPVEASRRALNRAGMSISDIDLVEINEAFAVQVVASADELGVDFDRLNVNGGAIAVGHPFGMTGARITTTLLNSLHWHDKTIGLETMCVGGGQGMAMIVERLG</sequence>
<evidence type="ECO:0000313" key="10">
    <source>
        <dbReference type="Proteomes" id="UP000578819"/>
    </source>
</evidence>
<dbReference type="NCBIfam" id="NF005890">
    <property type="entry name" value="PRK07851.1"/>
    <property type="match status" value="1"/>
</dbReference>
<keyword evidence="3 5" id="KW-0012">Acyltransferase</keyword>
<dbReference type="EC" id="2.3.1.9" evidence="9"/>
<dbReference type="EMBL" id="JACHJW010000001">
    <property type="protein sequence ID" value="MBB4956345.1"/>
    <property type="molecule type" value="Genomic_DNA"/>
</dbReference>
<feature type="active site" description="Acyl-thioester intermediate" evidence="4">
    <location>
        <position position="90"/>
    </location>
</feature>
<dbReference type="Proteomes" id="UP000578819">
    <property type="component" value="Unassembled WGS sequence"/>
</dbReference>
<evidence type="ECO:0000256" key="1">
    <source>
        <dbReference type="ARBA" id="ARBA00010982"/>
    </source>
</evidence>